<comment type="caution">
    <text evidence="1">The sequence shown here is derived from an EMBL/GenBank/DDBJ whole genome shotgun (WGS) entry which is preliminary data.</text>
</comment>
<evidence type="ECO:0000313" key="2">
    <source>
        <dbReference type="Proteomes" id="UP001474120"/>
    </source>
</evidence>
<dbReference type="InterPro" id="IPR010181">
    <property type="entry name" value="CGCAxxGCC_motif"/>
</dbReference>
<dbReference type="Proteomes" id="UP001474120">
    <property type="component" value="Unassembled WGS sequence"/>
</dbReference>
<protein>
    <submittedName>
        <fullName evidence="1">C-GCAxxG-C-C family protein</fullName>
    </submittedName>
</protein>
<dbReference type="RefSeq" id="WP_342159089.1">
    <property type="nucleotide sequence ID" value="NZ_JBCDNA010000001.1"/>
</dbReference>
<gene>
    <name evidence="1" type="ORF">AABB81_05190</name>
</gene>
<keyword evidence="2" id="KW-1185">Reference proteome</keyword>
<sequence length="279" mass="30583">MNPGKQESEVLANDAKKVFRKLGTCSRTFFYLLNREFGNALEIEERAADPLAGGIMQQGYQCGMLWGASLAVGAEAYKTCSHLSQAISVSVEATRLLLDDFEKHEGTTQCREITNCDFKNKLSFARYVLSGRFLHCFQLAEDWAPKAVEKARKGLKGKPHNFEETMSCATEVARRMGATEKEMVMVAGFAGGLGLSGSGCGALSAAIWMNALSWCREHKKGSAAKDPEAKEIVGDFSFLTDNKFLCKDISQTVFNSLSDHTNYLKNGGCGELIEELSEV</sequence>
<dbReference type="Pfam" id="PF09719">
    <property type="entry name" value="C_GCAxxG_C_C"/>
    <property type="match status" value="2"/>
</dbReference>
<organism evidence="1 2">
    <name type="scientific">Lutimonas vermicola</name>
    <dbReference type="NCBI Taxonomy" id="414288"/>
    <lineage>
        <taxon>Bacteria</taxon>
        <taxon>Pseudomonadati</taxon>
        <taxon>Bacteroidota</taxon>
        <taxon>Flavobacteriia</taxon>
        <taxon>Flavobacteriales</taxon>
        <taxon>Flavobacteriaceae</taxon>
        <taxon>Lutimonas</taxon>
    </lineage>
</organism>
<evidence type="ECO:0000313" key="1">
    <source>
        <dbReference type="EMBL" id="MEL4455279.1"/>
    </source>
</evidence>
<reference evidence="1 2" key="1">
    <citation type="submission" date="2024-04" db="EMBL/GenBank/DDBJ databases">
        <title>whole genome sequencing of Lutimonas vermicola strain IMCC1616.</title>
        <authorList>
            <person name="Bae S.S."/>
        </authorList>
    </citation>
    <scope>NUCLEOTIDE SEQUENCE [LARGE SCALE GENOMIC DNA]</scope>
    <source>
        <strain evidence="1 2">IMCC1616</strain>
    </source>
</reference>
<accession>A0ABU9L0U4</accession>
<proteinExistence type="predicted"/>
<dbReference type="EMBL" id="JBCDNA010000001">
    <property type="protein sequence ID" value="MEL4455279.1"/>
    <property type="molecule type" value="Genomic_DNA"/>
</dbReference>
<name>A0ABU9L0U4_9FLAO</name>